<keyword evidence="5" id="KW-0999">Mitochondrion inner membrane</keyword>
<dbReference type="KEGG" id="cci:CC1G_06737"/>
<dbReference type="OMA" id="ENQWKWP"/>
<keyword evidence="4" id="KW-0679">Respiratory chain</keyword>
<gene>
    <name evidence="9" type="ORF">CC1G_06737</name>
</gene>
<dbReference type="GO" id="GO:0022904">
    <property type="term" value="P:respiratory electron transport chain"/>
    <property type="evidence" value="ECO:0007669"/>
    <property type="project" value="InterPro"/>
</dbReference>
<comment type="caution">
    <text evidence="9">The sequence shown here is derived from an EMBL/GenBank/DDBJ whole genome shotgun (WGS) entry which is preliminary data.</text>
</comment>
<dbReference type="Proteomes" id="UP000001861">
    <property type="component" value="Unassembled WGS sequence"/>
</dbReference>
<dbReference type="PANTHER" id="PTHR12653">
    <property type="entry name" value="NADH-UBIQUINONE OXIDOREDUCTASE 13 KD-B SUBUNIT"/>
    <property type="match status" value="1"/>
</dbReference>
<keyword evidence="8" id="KW-0472">Membrane</keyword>
<dbReference type="GeneID" id="6005176"/>
<sequence length="134" mass="14925">MFRFTRPLLRAVTKQTTGIKGLNVHPNPLPELVKTYQTTLSVLSQIPPTSVYRQGVEALTRQRLKIVEDSNGDIAAVESQLQDGQIEQSLNIAADELSLANKMLQWKAWEPLEEKPAPGQWEYFGTETTASTAS</sequence>
<dbReference type="EMBL" id="AACS02000001">
    <property type="protein sequence ID" value="EAU93017.1"/>
    <property type="molecule type" value="Genomic_DNA"/>
</dbReference>
<dbReference type="AlphaFoldDB" id="A8N1Q7"/>
<keyword evidence="3" id="KW-0813">Transport</keyword>
<dbReference type="OrthoDB" id="286811at2759"/>
<dbReference type="STRING" id="240176.A8N1Q7"/>
<protein>
    <submittedName>
        <fullName evidence="9">NADH2 dehydrogenase</fullName>
    </submittedName>
</protein>
<dbReference type="InterPro" id="IPR006806">
    <property type="entry name" value="NDUFA5"/>
</dbReference>
<dbReference type="PANTHER" id="PTHR12653:SF0">
    <property type="entry name" value="NADH DEHYDROGENASE [UBIQUINONE] 1 ALPHA SUBCOMPLEX SUBUNIT 5"/>
    <property type="match status" value="1"/>
</dbReference>
<dbReference type="RefSeq" id="XP_001828751.1">
    <property type="nucleotide sequence ID" value="XM_001828699.1"/>
</dbReference>
<evidence type="ECO:0000256" key="6">
    <source>
        <dbReference type="ARBA" id="ARBA00022982"/>
    </source>
</evidence>
<accession>A8N1Q7</accession>
<evidence type="ECO:0000256" key="1">
    <source>
        <dbReference type="ARBA" id="ARBA00004443"/>
    </source>
</evidence>
<evidence type="ECO:0000256" key="2">
    <source>
        <dbReference type="ARBA" id="ARBA00010261"/>
    </source>
</evidence>
<keyword evidence="10" id="KW-1185">Reference proteome</keyword>
<name>A8N1Q7_COPC7</name>
<dbReference type="InParanoid" id="A8N1Q7"/>
<evidence type="ECO:0000313" key="9">
    <source>
        <dbReference type="EMBL" id="EAU93017.1"/>
    </source>
</evidence>
<comment type="similarity">
    <text evidence="2">Belongs to the complex I NDUFA5 subunit family.</text>
</comment>
<evidence type="ECO:0000256" key="7">
    <source>
        <dbReference type="ARBA" id="ARBA00023128"/>
    </source>
</evidence>
<reference evidence="9 10" key="1">
    <citation type="journal article" date="2010" name="Proc. Natl. Acad. Sci. U.S.A.">
        <title>Insights into evolution of multicellular fungi from the assembled chromosomes of the mushroom Coprinopsis cinerea (Coprinus cinereus).</title>
        <authorList>
            <person name="Stajich J.E."/>
            <person name="Wilke S.K."/>
            <person name="Ahren D."/>
            <person name="Au C.H."/>
            <person name="Birren B.W."/>
            <person name="Borodovsky M."/>
            <person name="Burns C."/>
            <person name="Canback B."/>
            <person name="Casselton L.A."/>
            <person name="Cheng C.K."/>
            <person name="Deng J."/>
            <person name="Dietrich F.S."/>
            <person name="Fargo D.C."/>
            <person name="Farman M.L."/>
            <person name="Gathman A.C."/>
            <person name="Goldberg J."/>
            <person name="Guigo R."/>
            <person name="Hoegger P.J."/>
            <person name="Hooker J.B."/>
            <person name="Huggins A."/>
            <person name="James T.Y."/>
            <person name="Kamada T."/>
            <person name="Kilaru S."/>
            <person name="Kodira C."/>
            <person name="Kues U."/>
            <person name="Kupfer D."/>
            <person name="Kwan H.S."/>
            <person name="Lomsadze A."/>
            <person name="Li W."/>
            <person name="Lilly W.W."/>
            <person name="Ma L.J."/>
            <person name="Mackey A.J."/>
            <person name="Manning G."/>
            <person name="Martin F."/>
            <person name="Muraguchi H."/>
            <person name="Natvig D.O."/>
            <person name="Palmerini H."/>
            <person name="Ramesh M.A."/>
            <person name="Rehmeyer C.J."/>
            <person name="Roe B.A."/>
            <person name="Shenoy N."/>
            <person name="Stanke M."/>
            <person name="Ter-Hovhannisyan V."/>
            <person name="Tunlid A."/>
            <person name="Velagapudi R."/>
            <person name="Vision T.J."/>
            <person name="Zeng Q."/>
            <person name="Zolan M.E."/>
            <person name="Pukkila P.J."/>
        </authorList>
    </citation>
    <scope>NUCLEOTIDE SEQUENCE [LARGE SCALE GENOMIC DNA]</scope>
    <source>
        <strain evidence="10">Okayama-7 / 130 / ATCC MYA-4618 / FGSC 9003</strain>
    </source>
</reference>
<dbReference type="eggNOG" id="KOG3365">
    <property type="taxonomic scope" value="Eukaryota"/>
</dbReference>
<evidence type="ECO:0000256" key="5">
    <source>
        <dbReference type="ARBA" id="ARBA00022792"/>
    </source>
</evidence>
<dbReference type="Pfam" id="PF04716">
    <property type="entry name" value="ETC_C1_NDUFA5"/>
    <property type="match status" value="1"/>
</dbReference>
<evidence type="ECO:0000313" key="10">
    <source>
        <dbReference type="Proteomes" id="UP000001861"/>
    </source>
</evidence>
<evidence type="ECO:0000256" key="3">
    <source>
        <dbReference type="ARBA" id="ARBA00022448"/>
    </source>
</evidence>
<proteinExistence type="inferred from homology"/>
<comment type="subcellular location">
    <subcellularLocation>
        <location evidence="1">Mitochondrion inner membrane</location>
        <topology evidence="1">Peripheral membrane protein</topology>
        <orientation evidence="1">Matrix side</orientation>
    </subcellularLocation>
</comment>
<organism evidence="9 10">
    <name type="scientific">Coprinopsis cinerea (strain Okayama-7 / 130 / ATCC MYA-4618 / FGSC 9003)</name>
    <name type="common">Inky cap fungus</name>
    <name type="synonym">Hormographiella aspergillata</name>
    <dbReference type="NCBI Taxonomy" id="240176"/>
    <lineage>
        <taxon>Eukaryota</taxon>
        <taxon>Fungi</taxon>
        <taxon>Dikarya</taxon>
        <taxon>Basidiomycota</taxon>
        <taxon>Agaricomycotina</taxon>
        <taxon>Agaricomycetes</taxon>
        <taxon>Agaricomycetidae</taxon>
        <taxon>Agaricales</taxon>
        <taxon>Agaricineae</taxon>
        <taxon>Psathyrellaceae</taxon>
        <taxon>Coprinopsis</taxon>
    </lineage>
</organism>
<keyword evidence="6" id="KW-0249">Electron transport</keyword>
<evidence type="ECO:0000256" key="8">
    <source>
        <dbReference type="ARBA" id="ARBA00023136"/>
    </source>
</evidence>
<dbReference type="VEuPathDB" id="FungiDB:CC1G_06737"/>
<dbReference type="GO" id="GO:0005743">
    <property type="term" value="C:mitochondrial inner membrane"/>
    <property type="evidence" value="ECO:0007669"/>
    <property type="project" value="UniProtKB-SubCell"/>
</dbReference>
<keyword evidence="7" id="KW-0496">Mitochondrion</keyword>
<evidence type="ECO:0000256" key="4">
    <source>
        <dbReference type="ARBA" id="ARBA00022660"/>
    </source>
</evidence>